<dbReference type="EMBL" id="CP154834">
    <property type="protein sequence ID" value="XAO74339.1"/>
    <property type="molecule type" value="Genomic_DNA"/>
</dbReference>
<protein>
    <submittedName>
        <fullName evidence="1">Uncharacterized protein</fullName>
    </submittedName>
</protein>
<name>A0AAU6WP56_9FLAO</name>
<dbReference type="RefSeq" id="WP_345766505.1">
    <property type="nucleotide sequence ID" value="NZ_CP154834.1"/>
</dbReference>
<accession>A0AAU6WP56</accession>
<dbReference type="AlphaFoldDB" id="A0AAU6WP56"/>
<dbReference type="Proteomes" id="UP001463665">
    <property type="component" value="Chromosome"/>
</dbReference>
<organism evidence="1 2">
    <name type="scientific">Chryseobacterium endophyticum</name>
    <dbReference type="NCBI Taxonomy" id="1854762"/>
    <lineage>
        <taxon>Bacteria</taxon>
        <taxon>Pseudomonadati</taxon>
        <taxon>Bacteroidota</taxon>
        <taxon>Flavobacteriia</taxon>
        <taxon>Flavobacteriales</taxon>
        <taxon>Weeksellaceae</taxon>
        <taxon>Chryseobacterium group</taxon>
        <taxon>Chryseobacterium</taxon>
    </lineage>
</organism>
<evidence type="ECO:0000313" key="2">
    <source>
        <dbReference type="Proteomes" id="UP001463665"/>
    </source>
</evidence>
<evidence type="ECO:0000313" key="1">
    <source>
        <dbReference type="EMBL" id="XAO74339.1"/>
    </source>
</evidence>
<keyword evidence="2" id="KW-1185">Reference proteome</keyword>
<gene>
    <name evidence="1" type="ORF">AAFP95_22515</name>
</gene>
<sequence length="791" mass="88905">MSLNNKSNNTNTFSGFIPVTNPLLQSNCLYLQAAGSRGEESTPGIHLRWTLKGLLAEHLPKGDNYAGQPKGFNKENDFVNIYRTKYDPQVRSLYLLNGPSTIVDSEGLWLYGNKEGSVFHVYFRNKNKYDEVRNQIDPFSDPAAFFDNYGKNLIEVESTQMLFFAAMLTPSAAGSAKTEVLSVESNIAGLPKNVTFRRNIYNFSEKIFAENGRSVRFIPNNTIITQIDFEFYDDVLYKRDWDNIGKFGLSVDNDEVLKNRLMPDRIHAVWTRYNDGEFANAKNYERKWFDMPDVANTIQDSVKSYLALSSNTNNPLAIDYYYSSDNDTDENPLEFSHFNNLQMAALDYHIARMLGLGCLDVKDEVYEGDRYIYVAHYETVVDLKTGKPSSPVDHIYLSLPTCLDDQRLSLPVNLKEPIPGMVSADPTAGLTISSLTDADGYTHDGTGRYLSLMVEEITPDEPENSTFYYTSQEFDMSQFTYPVSVGIEYKAKDDTEWRLPELPNDSNFQNVLSDKSEGHNETVAIAIPDYGNPAFVHKETKKGIHVYGSYGVNWFSRSTSSDVTWFIESEIKPANTLLPPSSVNAFLIQKELPLLLTSQNEQDRYAANTQTDKTLIRLTMEYDASQDMISYQKAINGVDLSTFNPLPDNEELFADKMEIFFRPEIPNQVFGMIDTVTDLPGNPLVSVIKTKALQLTSAGASQNLTPSIPAASFSSYIGGVFTVGSNDFIIHNIISGSNPDFPIFHILKSQIGNAFGQNTAIPFDPGNFIVPQANESFMVVENMQNPSTWER</sequence>
<reference evidence="1 2" key="1">
    <citation type="submission" date="2024-04" db="EMBL/GenBank/DDBJ databases">
        <title>Genome sequencing and assembly of rice foliar adapted Chryseobacterium endophyticum OsEnb-ALM-A6.</title>
        <authorList>
            <person name="Kumar S."/>
            <person name="Javed M."/>
            <person name="Chouhan V."/>
            <person name="Charishma K."/>
            <person name="Patel A."/>
            <person name="Kumar M."/>
            <person name="Sahu K.P."/>
            <person name="Kumar A."/>
        </authorList>
    </citation>
    <scope>NUCLEOTIDE SEQUENCE [LARGE SCALE GENOMIC DNA]</scope>
    <source>
        <strain evidence="1 2">OsEnb-ALM-A6</strain>
    </source>
</reference>
<proteinExistence type="predicted"/>